<dbReference type="InterPro" id="IPR050528">
    <property type="entry name" value="L-type_Lectin-RKs"/>
</dbReference>
<dbReference type="Pfam" id="PF00139">
    <property type="entry name" value="Lectin_legB"/>
    <property type="match status" value="1"/>
</dbReference>
<evidence type="ECO:0000256" key="3">
    <source>
        <dbReference type="ARBA" id="ARBA00010217"/>
    </source>
</evidence>
<dbReference type="FunFam" id="2.60.120.200:FF:000051">
    <property type="entry name" value="L-type lectin-domain containing receptor kinase V.9"/>
    <property type="match status" value="1"/>
</dbReference>
<comment type="similarity">
    <text evidence="2">In the N-terminal section; belongs to the leguminous lectin family.</text>
</comment>
<dbReference type="Pfam" id="PF00069">
    <property type="entry name" value="Pkinase"/>
    <property type="match status" value="1"/>
</dbReference>
<feature type="domain" description="Protein kinase" evidence="20">
    <location>
        <begin position="349"/>
        <end position="621"/>
    </location>
</feature>
<keyword evidence="8 19" id="KW-0732">Signal</keyword>
<evidence type="ECO:0000256" key="1">
    <source>
        <dbReference type="ARBA" id="ARBA00004479"/>
    </source>
</evidence>
<evidence type="ECO:0000256" key="8">
    <source>
        <dbReference type="ARBA" id="ARBA00022729"/>
    </source>
</evidence>
<evidence type="ECO:0000256" key="9">
    <source>
        <dbReference type="ARBA" id="ARBA00022734"/>
    </source>
</evidence>
<evidence type="ECO:0000313" key="21">
    <source>
        <dbReference type="EMBL" id="CAL5067195.1"/>
    </source>
</evidence>
<dbReference type="SUPFAM" id="SSF49899">
    <property type="entry name" value="Concanavalin A-like lectins/glucanases"/>
    <property type="match status" value="1"/>
</dbReference>
<dbReference type="FunFam" id="3.30.200.20:FF:000811">
    <property type="entry name" value="L-type lectin-domain containing receptor kinase V.9"/>
    <property type="match status" value="1"/>
</dbReference>
<keyword evidence="5" id="KW-0723">Serine/threonine-protein kinase</keyword>
<dbReference type="Gene3D" id="3.30.200.20">
    <property type="entry name" value="Phosphorylase Kinase, domain 1"/>
    <property type="match status" value="1"/>
</dbReference>
<feature type="signal peptide" evidence="19">
    <location>
        <begin position="1"/>
        <end position="21"/>
    </location>
</feature>
<sequence>MKQHALPLLLLPSLFLGLTLAALSLDDTGFIYTGFNGANLGLDGMATIKSSGLLQLSSGNGERKGHAFHPDLLHFRKVPGGRVQSFSLSFVFAILSIAPNLSSHGMAFLICPSRNLSSTGTRGFLGLFNRQTSGNASNHIFAVELDTIQNTEFQDINDNHIGIDVNGISSVRSYYTGYYDDSQGNFQNMTLNSHEPMQVWVDYDEVTIQISVTIAPLKRSKPIRPLILITYNLSTVLTDQAYVGFSSTTGSIDSQHYVLGWSFAMNKSAPGIDVDKLPKLPREGPKNSSKAMEIILPMASAIFVLVVGLAIFQFMQRQSRYAELREDWEVEFGPHRFSYKDLFNATQGFKNSNLLGVGGFGSVYRGILRSSKLEVAVKKVSHESRQGIKEFIAEVVSIGRLRHRNLVPLLGYCRRKGELLLVYEYMSNGSLDKYLYGQDGKPSLNWAHRFHIIKGIASGVLYLHEEWDQVVIHRDIKASNVLLDGDMNARLGDFGLAKLYDHGIDPQTTHVVGTMGYLAPELARCGKASPLTDIFAFGVFLLEVTCGRRPVEHNKQNSNVLMLVDWVLDKWHKGLLTKVVDSRLQDEFDTPQACLVLKLGLLCSHPVPDARPSMRQVMQYFEGDMKLPEKMPESLSFGMQALMSSEGFDSYILSQGSTVVTNGALTGLSGGR</sequence>
<evidence type="ECO:0000256" key="15">
    <source>
        <dbReference type="ARBA" id="ARBA00023170"/>
    </source>
</evidence>
<dbReference type="PROSITE" id="PS00108">
    <property type="entry name" value="PROTEIN_KINASE_ST"/>
    <property type="match status" value="1"/>
</dbReference>
<proteinExistence type="inferred from homology"/>
<feature type="binding site" evidence="17">
    <location>
        <position position="379"/>
    </location>
    <ligand>
        <name>ATP</name>
        <dbReference type="ChEBI" id="CHEBI:30616"/>
    </ligand>
</feature>
<feature type="transmembrane region" description="Helical" evidence="18">
    <location>
        <begin position="294"/>
        <end position="315"/>
    </location>
</feature>
<evidence type="ECO:0000256" key="4">
    <source>
        <dbReference type="ARBA" id="ARBA00012513"/>
    </source>
</evidence>
<evidence type="ECO:0000256" key="6">
    <source>
        <dbReference type="ARBA" id="ARBA00022679"/>
    </source>
</evidence>
<dbReference type="Proteomes" id="UP001497457">
    <property type="component" value="Chromosome 5rd"/>
</dbReference>
<dbReference type="EMBL" id="OZ075115">
    <property type="protein sequence ID" value="CAL5067195.1"/>
    <property type="molecule type" value="Genomic_DNA"/>
</dbReference>
<dbReference type="SMART" id="SM00220">
    <property type="entry name" value="S_TKc"/>
    <property type="match status" value="1"/>
</dbReference>
<evidence type="ECO:0000256" key="11">
    <source>
        <dbReference type="ARBA" id="ARBA00022777"/>
    </source>
</evidence>
<evidence type="ECO:0000256" key="14">
    <source>
        <dbReference type="ARBA" id="ARBA00023136"/>
    </source>
</evidence>
<dbReference type="GO" id="GO:0016020">
    <property type="term" value="C:membrane"/>
    <property type="evidence" value="ECO:0007669"/>
    <property type="project" value="UniProtKB-SubCell"/>
</dbReference>
<keyword evidence="10 17" id="KW-0547">Nucleotide-binding</keyword>
<keyword evidence="12 17" id="KW-0067">ATP-binding</keyword>
<keyword evidence="6" id="KW-0808">Transferase</keyword>
<keyword evidence="11" id="KW-0418">Kinase</keyword>
<reference evidence="22" key="1">
    <citation type="submission" date="2024-06" db="EMBL/GenBank/DDBJ databases">
        <authorList>
            <person name="Ryan C."/>
        </authorList>
    </citation>
    <scope>NUCLEOTIDE SEQUENCE [LARGE SCALE GENOMIC DNA]</scope>
</reference>
<evidence type="ECO:0000256" key="12">
    <source>
        <dbReference type="ARBA" id="ARBA00022840"/>
    </source>
</evidence>
<evidence type="ECO:0000256" key="10">
    <source>
        <dbReference type="ARBA" id="ARBA00022741"/>
    </source>
</evidence>
<dbReference type="PROSITE" id="PS00107">
    <property type="entry name" value="PROTEIN_KINASE_ATP"/>
    <property type="match status" value="1"/>
</dbReference>
<dbReference type="InterPro" id="IPR017441">
    <property type="entry name" value="Protein_kinase_ATP_BS"/>
</dbReference>
<dbReference type="GO" id="GO:0005524">
    <property type="term" value="F:ATP binding"/>
    <property type="evidence" value="ECO:0007669"/>
    <property type="project" value="UniProtKB-UniRule"/>
</dbReference>
<dbReference type="InterPro" id="IPR013320">
    <property type="entry name" value="ConA-like_dom_sf"/>
</dbReference>
<comment type="similarity">
    <text evidence="3">In the C-terminal section; belongs to the protein kinase superfamily. Ser/Thr protein kinase family.</text>
</comment>
<keyword evidence="16" id="KW-0325">Glycoprotein</keyword>
<organism evidence="21 22">
    <name type="scientific">Urochloa decumbens</name>
    <dbReference type="NCBI Taxonomy" id="240449"/>
    <lineage>
        <taxon>Eukaryota</taxon>
        <taxon>Viridiplantae</taxon>
        <taxon>Streptophyta</taxon>
        <taxon>Embryophyta</taxon>
        <taxon>Tracheophyta</taxon>
        <taxon>Spermatophyta</taxon>
        <taxon>Magnoliopsida</taxon>
        <taxon>Liliopsida</taxon>
        <taxon>Poales</taxon>
        <taxon>Poaceae</taxon>
        <taxon>PACMAD clade</taxon>
        <taxon>Panicoideae</taxon>
        <taxon>Panicodae</taxon>
        <taxon>Paniceae</taxon>
        <taxon>Melinidinae</taxon>
        <taxon>Urochloa</taxon>
    </lineage>
</organism>
<dbReference type="InterPro" id="IPR001220">
    <property type="entry name" value="Legume_lectin_dom"/>
</dbReference>
<keyword evidence="13 18" id="KW-1133">Transmembrane helix</keyword>
<keyword evidence="14 18" id="KW-0472">Membrane</keyword>
<evidence type="ECO:0000256" key="13">
    <source>
        <dbReference type="ARBA" id="ARBA00022989"/>
    </source>
</evidence>
<dbReference type="InterPro" id="IPR008271">
    <property type="entry name" value="Ser/Thr_kinase_AS"/>
</dbReference>
<evidence type="ECO:0000256" key="16">
    <source>
        <dbReference type="ARBA" id="ARBA00023180"/>
    </source>
</evidence>
<evidence type="ECO:0000256" key="7">
    <source>
        <dbReference type="ARBA" id="ARBA00022692"/>
    </source>
</evidence>
<keyword evidence="22" id="KW-1185">Reference proteome</keyword>
<evidence type="ECO:0000256" key="19">
    <source>
        <dbReference type="SAM" id="SignalP"/>
    </source>
</evidence>
<dbReference type="InterPro" id="IPR000719">
    <property type="entry name" value="Prot_kinase_dom"/>
</dbReference>
<comment type="subcellular location">
    <subcellularLocation>
        <location evidence="1">Membrane</location>
        <topology evidence="1">Single-pass type I membrane protein</topology>
    </subcellularLocation>
</comment>
<evidence type="ECO:0000256" key="17">
    <source>
        <dbReference type="PROSITE-ProRule" id="PRU10141"/>
    </source>
</evidence>
<protein>
    <recommendedName>
        <fullName evidence="4">non-specific serine/threonine protein kinase</fullName>
        <ecNumber evidence="4">2.7.11.1</ecNumber>
    </recommendedName>
</protein>
<evidence type="ECO:0000256" key="5">
    <source>
        <dbReference type="ARBA" id="ARBA00022527"/>
    </source>
</evidence>
<evidence type="ECO:0000256" key="18">
    <source>
        <dbReference type="SAM" id="Phobius"/>
    </source>
</evidence>
<dbReference type="PROSITE" id="PS50011">
    <property type="entry name" value="PROTEIN_KINASE_DOM"/>
    <property type="match status" value="1"/>
</dbReference>
<dbReference type="GO" id="GO:0030246">
    <property type="term" value="F:carbohydrate binding"/>
    <property type="evidence" value="ECO:0007669"/>
    <property type="project" value="UniProtKB-KW"/>
</dbReference>
<evidence type="ECO:0000313" key="22">
    <source>
        <dbReference type="Proteomes" id="UP001497457"/>
    </source>
</evidence>
<dbReference type="Gene3D" id="2.60.120.200">
    <property type="match status" value="1"/>
</dbReference>
<keyword evidence="7 18" id="KW-0812">Transmembrane</keyword>
<accession>A0ABC9F126</accession>
<dbReference type="AlphaFoldDB" id="A0ABC9F126"/>
<dbReference type="CDD" id="cd14066">
    <property type="entry name" value="STKc_IRAK"/>
    <property type="match status" value="1"/>
</dbReference>
<feature type="chain" id="PRO_5044759463" description="non-specific serine/threonine protein kinase" evidence="19">
    <location>
        <begin position="22"/>
        <end position="672"/>
    </location>
</feature>
<dbReference type="InterPro" id="IPR011009">
    <property type="entry name" value="Kinase-like_dom_sf"/>
</dbReference>
<dbReference type="CDD" id="cd06899">
    <property type="entry name" value="lectin_legume_LecRK_Arcelin_ConA"/>
    <property type="match status" value="1"/>
</dbReference>
<dbReference type="GO" id="GO:0004674">
    <property type="term" value="F:protein serine/threonine kinase activity"/>
    <property type="evidence" value="ECO:0007669"/>
    <property type="project" value="UniProtKB-KW"/>
</dbReference>
<keyword evidence="15" id="KW-0675">Receptor</keyword>
<dbReference type="Gene3D" id="1.10.510.10">
    <property type="entry name" value="Transferase(Phosphotransferase) domain 1"/>
    <property type="match status" value="1"/>
</dbReference>
<reference evidence="21 22" key="2">
    <citation type="submission" date="2024-10" db="EMBL/GenBank/DDBJ databases">
        <authorList>
            <person name="Ryan C."/>
        </authorList>
    </citation>
    <scope>NUCLEOTIDE SEQUENCE [LARGE SCALE GENOMIC DNA]</scope>
</reference>
<gene>
    <name evidence="21" type="ORF">URODEC1_LOCUS100855</name>
</gene>
<keyword evidence="9" id="KW-0430">Lectin</keyword>
<dbReference type="SUPFAM" id="SSF56112">
    <property type="entry name" value="Protein kinase-like (PK-like)"/>
    <property type="match status" value="1"/>
</dbReference>
<evidence type="ECO:0000259" key="20">
    <source>
        <dbReference type="PROSITE" id="PS50011"/>
    </source>
</evidence>
<dbReference type="PANTHER" id="PTHR27007">
    <property type="match status" value="1"/>
</dbReference>
<name>A0ABC9F126_9POAL</name>
<evidence type="ECO:0000256" key="2">
    <source>
        <dbReference type="ARBA" id="ARBA00008536"/>
    </source>
</evidence>
<dbReference type="FunFam" id="1.10.510.10:FF:000517">
    <property type="entry name" value="Putative receptor kinase Lecrk"/>
    <property type="match status" value="1"/>
</dbReference>
<dbReference type="EC" id="2.7.11.1" evidence="4"/>